<evidence type="ECO:0000313" key="3">
    <source>
        <dbReference type="Proteomes" id="UP000184048"/>
    </source>
</evidence>
<sequence length="178" mass="20505">MKDTFNIPLEEDEIEVKLWEYIDGLAKADEMSAIEKLVQENAEWKAKYQELLEVHESLNLVELEQPSLRFTKNVMEEIARLQIAPAAKQYINSKIIWGIGGFFITVIVSFLVYGLAQIDWSTSQSVNTGVLDKITDADYTKVFNNTFVNVFIMLNVVLGLMLFDRYLNDKKKKLMKEA</sequence>
<feature type="transmembrane region" description="Helical" evidence="1">
    <location>
        <begin position="147"/>
        <end position="167"/>
    </location>
</feature>
<accession>A0A1M4WXR5</accession>
<organism evidence="2 3">
    <name type="scientific">Flavisolibacter ginsengisoli DSM 18119</name>
    <dbReference type="NCBI Taxonomy" id="1121884"/>
    <lineage>
        <taxon>Bacteria</taxon>
        <taxon>Pseudomonadati</taxon>
        <taxon>Bacteroidota</taxon>
        <taxon>Chitinophagia</taxon>
        <taxon>Chitinophagales</taxon>
        <taxon>Chitinophagaceae</taxon>
        <taxon>Flavisolibacter</taxon>
    </lineage>
</organism>
<protein>
    <submittedName>
        <fullName evidence="2">Uncharacterized protein</fullName>
    </submittedName>
</protein>
<dbReference type="RefSeq" id="WP_072834486.1">
    <property type="nucleotide sequence ID" value="NZ_FQUU01000004.1"/>
</dbReference>
<gene>
    <name evidence="2" type="ORF">SAMN02745131_01261</name>
</gene>
<dbReference type="Proteomes" id="UP000184048">
    <property type="component" value="Unassembled WGS sequence"/>
</dbReference>
<reference evidence="2 3" key="1">
    <citation type="submission" date="2016-11" db="EMBL/GenBank/DDBJ databases">
        <authorList>
            <person name="Jaros S."/>
            <person name="Januszkiewicz K."/>
            <person name="Wedrychowicz H."/>
        </authorList>
    </citation>
    <scope>NUCLEOTIDE SEQUENCE [LARGE SCALE GENOMIC DNA]</scope>
    <source>
        <strain evidence="2 3">DSM 18119</strain>
    </source>
</reference>
<feature type="transmembrane region" description="Helical" evidence="1">
    <location>
        <begin position="95"/>
        <end position="116"/>
    </location>
</feature>
<dbReference type="AlphaFoldDB" id="A0A1M4WXR5"/>
<dbReference type="OrthoDB" id="796197at2"/>
<keyword evidence="1" id="KW-1133">Transmembrane helix</keyword>
<keyword evidence="1" id="KW-0812">Transmembrane</keyword>
<keyword evidence="3" id="KW-1185">Reference proteome</keyword>
<dbReference type="EMBL" id="FQUU01000004">
    <property type="protein sequence ID" value="SHE85995.1"/>
    <property type="molecule type" value="Genomic_DNA"/>
</dbReference>
<keyword evidence="1" id="KW-0472">Membrane</keyword>
<proteinExistence type="predicted"/>
<evidence type="ECO:0000313" key="2">
    <source>
        <dbReference type="EMBL" id="SHE85995.1"/>
    </source>
</evidence>
<name>A0A1M4WXR5_9BACT</name>
<evidence type="ECO:0000256" key="1">
    <source>
        <dbReference type="SAM" id="Phobius"/>
    </source>
</evidence>